<dbReference type="PROSITE" id="PS51725">
    <property type="entry name" value="ABM"/>
    <property type="match status" value="1"/>
</dbReference>
<feature type="domain" description="ABM" evidence="1">
    <location>
        <begin position="13"/>
        <end position="102"/>
    </location>
</feature>
<sequence length="109" mass="11986">MSVKIPEGINGRLIAISQLQVKPGKEATLEGLLKAVRAKSAHEAGTEIYRISKSTDGQTFFVYQEYTDLEAGKKHLSSPELQKLQEAVFKDVLSAPPQLQYFGGMAQFS</sequence>
<protein>
    <recommendedName>
        <fullName evidence="1">ABM domain-containing protein</fullName>
    </recommendedName>
</protein>
<dbReference type="AlphaFoldDB" id="A0A0C2Y267"/>
<evidence type="ECO:0000313" key="2">
    <source>
        <dbReference type="EMBL" id="KIM35182.1"/>
    </source>
</evidence>
<proteinExistence type="predicted"/>
<evidence type="ECO:0000259" key="1">
    <source>
        <dbReference type="PROSITE" id="PS51725"/>
    </source>
</evidence>
<reference evidence="3" key="2">
    <citation type="submission" date="2015-01" db="EMBL/GenBank/DDBJ databases">
        <title>Evolutionary Origins and Diversification of the Mycorrhizal Mutualists.</title>
        <authorList>
            <consortium name="DOE Joint Genome Institute"/>
            <consortium name="Mycorrhizal Genomics Consortium"/>
            <person name="Kohler A."/>
            <person name="Kuo A."/>
            <person name="Nagy L.G."/>
            <person name="Floudas D."/>
            <person name="Copeland A."/>
            <person name="Barry K.W."/>
            <person name="Cichocki N."/>
            <person name="Veneault-Fourrey C."/>
            <person name="LaButti K."/>
            <person name="Lindquist E.A."/>
            <person name="Lipzen A."/>
            <person name="Lundell T."/>
            <person name="Morin E."/>
            <person name="Murat C."/>
            <person name="Riley R."/>
            <person name="Ohm R."/>
            <person name="Sun H."/>
            <person name="Tunlid A."/>
            <person name="Henrissat B."/>
            <person name="Grigoriev I.V."/>
            <person name="Hibbett D.S."/>
            <person name="Martin F."/>
        </authorList>
    </citation>
    <scope>NUCLEOTIDE SEQUENCE [LARGE SCALE GENOMIC DNA]</scope>
    <source>
        <strain evidence="3">h7</strain>
    </source>
</reference>
<dbReference type="Gene3D" id="3.30.70.100">
    <property type="match status" value="1"/>
</dbReference>
<accession>A0A0C2Y267</accession>
<dbReference type="OrthoDB" id="10011777at2759"/>
<keyword evidence="3" id="KW-1185">Reference proteome</keyword>
<name>A0A0C2Y267_HEBCY</name>
<dbReference type="SUPFAM" id="SSF54909">
    <property type="entry name" value="Dimeric alpha+beta barrel"/>
    <property type="match status" value="1"/>
</dbReference>
<dbReference type="HOGENOM" id="CLU_131496_10_1_1"/>
<dbReference type="Pfam" id="PF03992">
    <property type="entry name" value="ABM"/>
    <property type="match status" value="1"/>
</dbReference>
<dbReference type="Proteomes" id="UP000053424">
    <property type="component" value="Unassembled WGS sequence"/>
</dbReference>
<dbReference type="InterPro" id="IPR007138">
    <property type="entry name" value="ABM_dom"/>
</dbReference>
<evidence type="ECO:0000313" key="3">
    <source>
        <dbReference type="Proteomes" id="UP000053424"/>
    </source>
</evidence>
<organism evidence="2 3">
    <name type="scientific">Hebeloma cylindrosporum</name>
    <dbReference type="NCBI Taxonomy" id="76867"/>
    <lineage>
        <taxon>Eukaryota</taxon>
        <taxon>Fungi</taxon>
        <taxon>Dikarya</taxon>
        <taxon>Basidiomycota</taxon>
        <taxon>Agaricomycotina</taxon>
        <taxon>Agaricomycetes</taxon>
        <taxon>Agaricomycetidae</taxon>
        <taxon>Agaricales</taxon>
        <taxon>Agaricineae</taxon>
        <taxon>Hymenogastraceae</taxon>
        <taxon>Hebeloma</taxon>
    </lineage>
</organism>
<reference evidence="2 3" key="1">
    <citation type="submission" date="2014-04" db="EMBL/GenBank/DDBJ databases">
        <authorList>
            <consortium name="DOE Joint Genome Institute"/>
            <person name="Kuo A."/>
            <person name="Gay G."/>
            <person name="Dore J."/>
            <person name="Kohler A."/>
            <person name="Nagy L.G."/>
            <person name="Floudas D."/>
            <person name="Copeland A."/>
            <person name="Barry K.W."/>
            <person name="Cichocki N."/>
            <person name="Veneault-Fourrey C."/>
            <person name="LaButti K."/>
            <person name="Lindquist E.A."/>
            <person name="Lipzen A."/>
            <person name="Lundell T."/>
            <person name="Morin E."/>
            <person name="Murat C."/>
            <person name="Sun H."/>
            <person name="Tunlid A."/>
            <person name="Henrissat B."/>
            <person name="Grigoriev I.V."/>
            <person name="Hibbett D.S."/>
            <person name="Martin F."/>
            <person name="Nordberg H.P."/>
            <person name="Cantor M.N."/>
            <person name="Hua S.X."/>
        </authorList>
    </citation>
    <scope>NUCLEOTIDE SEQUENCE [LARGE SCALE GENOMIC DNA]</scope>
    <source>
        <strain evidence="3">h7</strain>
    </source>
</reference>
<dbReference type="InterPro" id="IPR011008">
    <property type="entry name" value="Dimeric_a/b-barrel"/>
</dbReference>
<dbReference type="STRING" id="686832.A0A0C2Y267"/>
<gene>
    <name evidence="2" type="ORF">M413DRAFT_32713</name>
</gene>
<dbReference type="EMBL" id="KN831828">
    <property type="protein sequence ID" value="KIM35182.1"/>
    <property type="molecule type" value="Genomic_DNA"/>
</dbReference>